<keyword evidence="2" id="KW-1185">Reference proteome</keyword>
<evidence type="ECO:0000313" key="2">
    <source>
        <dbReference type="Proteomes" id="UP000829398"/>
    </source>
</evidence>
<gene>
    <name evidence="1" type="ORF">KPL71_014840</name>
</gene>
<evidence type="ECO:0000313" key="1">
    <source>
        <dbReference type="EMBL" id="KAH9752782.1"/>
    </source>
</evidence>
<accession>A0ACB8KEG0</accession>
<sequence length="521" mass="58413">MDVSALLTSAGINISVTSLLLSVYSILRKQPSNLSVYFGKRLASVGNRLDDSFSLERFASSSSWIVKAWETSEDEILAIGGMDAVIIIRIIVFSIRIFSIAAIICILLVLPVNYYGNDIIHMEISSESLEVFTIANVEEGSKWFWVHCLALHVISWSACVLLYFNDAENMCQLVKNFSTEEKSKLSLLPCLCGKPNSFEVLSDESDSVRENIGFDISDLASEKEYAVAFVYFKTRYAAIVAAEVLHSENPMLWVTELAPEPNDVLWSNLCIPYRQLWFRKIAILLAAIAFMIVFLAPVAFVQGLTRLHQLSHAFPFLKGMFKQKYIKQLVTGYLPSVILILFQYAVPPTMMLFSTVEGSVSHSGRKRSACIKVLSFTIWNVFFVNVLSGSIMGQLNAISSVKIILNQLAAAVPIQASFFMTYVLTSGWASLAVEMVQPLEVSKLLMFGFLGFICSVMAPLILPLLLIYFVLAYLVYKNQVLTEMDRQDEQGGRMEEIYQQLRSAYCQFSSGYIVESYGNLR</sequence>
<name>A0ACB8KEG0_CITSI</name>
<dbReference type="Proteomes" id="UP000829398">
    <property type="component" value="Chromosome 5"/>
</dbReference>
<dbReference type="EMBL" id="CM039174">
    <property type="protein sequence ID" value="KAH9752782.1"/>
    <property type="molecule type" value="Genomic_DNA"/>
</dbReference>
<reference evidence="2" key="1">
    <citation type="journal article" date="2023" name="Hortic. Res.">
        <title>A chromosome-level phased genome enabling allele-level studies in sweet orange: a case study on citrus Huanglongbing tolerance.</title>
        <authorList>
            <person name="Wu B."/>
            <person name="Yu Q."/>
            <person name="Deng Z."/>
            <person name="Duan Y."/>
            <person name="Luo F."/>
            <person name="Gmitter F. Jr."/>
        </authorList>
    </citation>
    <scope>NUCLEOTIDE SEQUENCE [LARGE SCALE GENOMIC DNA]</scope>
    <source>
        <strain evidence="2">cv. Valencia</strain>
    </source>
</reference>
<protein>
    <submittedName>
        <fullName evidence="1">CSC1-like protein RXW8</fullName>
    </submittedName>
</protein>
<proteinExistence type="predicted"/>
<comment type="caution">
    <text evidence="1">The sequence shown here is derived from an EMBL/GenBank/DDBJ whole genome shotgun (WGS) entry which is preliminary data.</text>
</comment>
<organism evidence="1 2">
    <name type="scientific">Citrus sinensis</name>
    <name type="common">Sweet orange</name>
    <name type="synonym">Citrus aurantium var. sinensis</name>
    <dbReference type="NCBI Taxonomy" id="2711"/>
    <lineage>
        <taxon>Eukaryota</taxon>
        <taxon>Viridiplantae</taxon>
        <taxon>Streptophyta</taxon>
        <taxon>Embryophyta</taxon>
        <taxon>Tracheophyta</taxon>
        <taxon>Spermatophyta</taxon>
        <taxon>Magnoliopsida</taxon>
        <taxon>eudicotyledons</taxon>
        <taxon>Gunneridae</taxon>
        <taxon>Pentapetalae</taxon>
        <taxon>rosids</taxon>
        <taxon>malvids</taxon>
        <taxon>Sapindales</taxon>
        <taxon>Rutaceae</taxon>
        <taxon>Aurantioideae</taxon>
        <taxon>Citrus</taxon>
    </lineage>
</organism>